<accession>A0A562QZS2</accession>
<dbReference type="RefSeq" id="WP_186443228.1">
    <property type="nucleotide sequence ID" value="NZ_VLLC01000062.1"/>
</dbReference>
<dbReference type="Proteomes" id="UP000318307">
    <property type="component" value="Unassembled WGS sequence"/>
</dbReference>
<evidence type="ECO:0000313" key="2">
    <source>
        <dbReference type="Proteomes" id="UP000318307"/>
    </source>
</evidence>
<evidence type="ECO:0000313" key="1">
    <source>
        <dbReference type="EMBL" id="TWI62073.1"/>
    </source>
</evidence>
<protein>
    <submittedName>
        <fullName evidence="1">Putative transposase/invertase (TIGR01784 family)</fullName>
    </submittedName>
</protein>
<proteinExistence type="predicted"/>
<comment type="caution">
    <text evidence="1">The sequence shown here is derived from an EMBL/GenBank/DDBJ whole genome shotgun (WGS) entry which is preliminary data.</text>
</comment>
<dbReference type="AlphaFoldDB" id="A0A562QZS2"/>
<organism evidence="1 2">
    <name type="scientific">Desulfobotulus alkaliphilus</name>
    <dbReference type="NCBI Taxonomy" id="622671"/>
    <lineage>
        <taxon>Bacteria</taxon>
        <taxon>Pseudomonadati</taxon>
        <taxon>Thermodesulfobacteriota</taxon>
        <taxon>Desulfobacteria</taxon>
        <taxon>Desulfobacterales</taxon>
        <taxon>Desulfobacteraceae</taxon>
        <taxon>Desulfobotulus</taxon>
    </lineage>
</organism>
<name>A0A562QZS2_9BACT</name>
<dbReference type="PANTHER" id="PTHR41317:SF1">
    <property type="entry name" value="PD-(D_E)XK NUCLEASE FAMILY TRANSPOSASE"/>
    <property type="match status" value="1"/>
</dbReference>
<dbReference type="InterPro" id="IPR010106">
    <property type="entry name" value="RpnA"/>
</dbReference>
<reference evidence="1 2" key="1">
    <citation type="submission" date="2019-07" db="EMBL/GenBank/DDBJ databases">
        <title>Genome sequencing of 100 strains of the haloalkaliphilic chemolithoautotrophic sulfur-oxidizing bacterium Thioalkalivibrio.</title>
        <authorList>
            <person name="Muyzer G."/>
        </authorList>
    </citation>
    <scope>NUCLEOTIDE SEQUENCE [LARGE SCALE GENOMIC DNA]</scope>
    <source>
        <strain evidence="1 2">ASO4-4</strain>
    </source>
</reference>
<gene>
    <name evidence="1" type="ORF">LZ24_03388</name>
</gene>
<dbReference type="NCBIfam" id="TIGR01784">
    <property type="entry name" value="T_den_put_tspse"/>
    <property type="match status" value="1"/>
</dbReference>
<dbReference type="PANTHER" id="PTHR41317">
    <property type="entry name" value="PD-(D_E)XK NUCLEASE FAMILY TRANSPOSASE"/>
    <property type="match status" value="1"/>
</dbReference>
<dbReference type="Pfam" id="PF12784">
    <property type="entry name" value="PDDEXK_2"/>
    <property type="match status" value="1"/>
</dbReference>
<sequence length="314" mass="37494">MKHWLTDYYVKPTSDIFFRYLFGMEEHKPILIDFINAVLKDSGFPLITDLEIKNPFNLQTLYNEKESILDIKAKSVDGRWFDVEMQNLYRAFFLERILYYWASMYREQLGEGEDYSLLRPAMCINILDFRMFKHVDKHHLCFMLREKDMPELMLTDHLALHFLELPKITDYNVEKTIDMWLYYLKNEGLSREDKIMETILKNNPHIASAREKYIRFTQDDHMREAYESHLKWKRDHKTDLLYAEKKGRIEGEEIGTVKGRHEEKFQTIKELLDFNMKPEEIARITRLTPEQVKAVIDAGDKGLDLLIGENAAKH</sequence>
<keyword evidence="2" id="KW-1185">Reference proteome</keyword>
<dbReference type="EMBL" id="VLLC01000062">
    <property type="protein sequence ID" value="TWI62073.1"/>
    <property type="molecule type" value="Genomic_DNA"/>
</dbReference>